<organism evidence="1">
    <name type="scientific">Rhizophagus irregularis (strain DAOM 181602 / DAOM 197198 / MUCL 43194)</name>
    <name type="common">Arbuscular mycorrhizal fungus</name>
    <name type="synonym">Glomus intraradices</name>
    <dbReference type="NCBI Taxonomy" id="747089"/>
    <lineage>
        <taxon>Eukaryota</taxon>
        <taxon>Fungi</taxon>
        <taxon>Fungi incertae sedis</taxon>
        <taxon>Mucoromycota</taxon>
        <taxon>Glomeromycotina</taxon>
        <taxon>Glomeromycetes</taxon>
        <taxon>Glomerales</taxon>
        <taxon>Glomeraceae</taxon>
        <taxon>Rhizophagus</taxon>
    </lineage>
</organism>
<accession>U9SQ47</accession>
<evidence type="ECO:0000313" key="1">
    <source>
        <dbReference type="EMBL" id="ERZ98078.1"/>
    </source>
</evidence>
<dbReference type="EMBL" id="KI299067">
    <property type="protein sequence ID" value="ERZ98078.1"/>
    <property type="molecule type" value="Genomic_DNA"/>
</dbReference>
<name>U9SQ47_RHIID</name>
<dbReference type="AlphaFoldDB" id="U9SQ47"/>
<gene>
    <name evidence="1" type="ORF">GLOINDRAFT_83618</name>
</gene>
<reference evidence="1" key="1">
    <citation type="submission" date="2013-07" db="EMBL/GenBank/DDBJ databases">
        <title>The genome of an arbuscular mycorrhizal fungus provides insights into the evolution of the oldest plant symbiosis.</title>
        <authorList>
            <consortium name="DOE Joint Genome Institute"/>
            <person name="Tisserant E."/>
            <person name="Malbreil M."/>
            <person name="Kuo A."/>
            <person name="Kohler A."/>
            <person name="Symeonidi A."/>
            <person name="Balestrini R."/>
            <person name="Charron P."/>
            <person name="Duensing N."/>
            <person name="Frei-dit-Frey N."/>
            <person name="Gianinazzi-Pearson V."/>
            <person name="Gilbert B."/>
            <person name="Handa Y."/>
            <person name="Hijri M."/>
            <person name="Kaul R."/>
            <person name="Kawaguchi M."/>
            <person name="Krajinski F."/>
            <person name="Lammers P."/>
            <person name="Lapierre D."/>
            <person name="Masclaux F.G."/>
            <person name="Murat C."/>
            <person name="Morin E."/>
            <person name="Ndikumana S."/>
            <person name="Pagni M."/>
            <person name="Petitpierre D."/>
            <person name="Requena N."/>
            <person name="Rosikiewicz P."/>
            <person name="Riley R."/>
            <person name="Saito K."/>
            <person name="San Clemente H."/>
            <person name="Shapiro H."/>
            <person name="van Tuinen D."/>
            <person name="Becard G."/>
            <person name="Bonfante P."/>
            <person name="Paszkowski U."/>
            <person name="Shachar-Hill Y."/>
            <person name="Young J.P."/>
            <person name="Sanders I.R."/>
            <person name="Henrissat B."/>
            <person name="Rensing S.A."/>
            <person name="Grigoriev I.V."/>
            <person name="Corradi N."/>
            <person name="Roux C."/>
            <person name="Martin F."/>
        </authorList>
    </citation>
    <scope>NUCLEOTIDE SEQUENCE</scope>
    <source>
        <strain evidence="1">DAOM 197198</strain>
    </source>
</reference>
<proteinExistence type="predicted"/>
<sequence length="297" mass="32644">MAAAPLDKIFNSSQNIKLSLQLKKSRFCCSVVTSGNLPISDICDCDKVESEMLTYEISRIFLIFLTNLGDVFTLVRALCVVICKELKELCVVTSEILELCVEENGEPRPTEDLVVLVICDKEDNPTDVLVICDELELCVVEDSVPEPTEGFVVLVICDELELCVVEESVPEPTEGFVVLVICDELELCVVEESVPEPTEGFVVLVICDELELCVVKGDVPKPVKPVKDFLLFCVVEDGVPKPTVLAICVVFVILDKLELCVVEEPKMPLNRGCAPKSELFEVLEGGPNDPKPDAPKL</sequence>
<dbReference type="HOGENOM" id="CLU_937331_0_0_1"/>
<dbReference type="VEuPathDB" id="FungiDB:RhiirFUN_012369"/>
<protein>
    <submittedName>
        <fullName evidence="1">Uncharacterized protein</fullName>
    </submittedName>
</protein>